<sequence>MLSCKEVSLLLSRSCDLSLTWRERLSVRLHLLYCEGCRRLEKQLRFLRAAVRRFAASAGPAADERLSDDARRRIRATLPRD</sequence>
<dbReference type="Pfam" id="PF13490">
    <property type="entry name" value="zf-HC2"/>
    <property type="match status" value="1"/>
</dbReference>
<proteinExistence type="predicted"/>
<gene>
    <name evidence="2" type="ORF">A2150_01265</name>
</gene>
<dbReference type="InterPro" id="IPR027383">
    <property type="entry name" value="Znf_put"/>
</dbReference>
<dbReference type="EMBL" id="MFSS01000009">
    <property type="protein sequence ID" value="OGI44857.1"/>
    <property type="molecule type" value="Genomic_DNA"/>
</dbReference>
<evidence type="ECO:0000313" key="2">
    <source>
        <dbReference type="EMBL" id="OGI44857.1"/>
    </source>
</evidence>
<dbReference type="AlphaFoldDB" id="A0A1F6TI81"/>
<accession>A0A1F6TI81</accession>
<comment type="caution">
    <text evidence="2">The sequence shown here is derived from an EMBL/GenBank/DDBJ whole genome shotgun (WGS) entry which is preliminary data.</text>
</comment>
<name>A0A1F6TI81_9PROT</name>
<dbReference type="Proteomes" id="UP000177925">
    <property type="component" value="Unassembled WGS sequence"/>
</dbReference>
<feature type="domain" description="Putative zinc-finger" evidence="1">
    <location>
        <begin position="4"/>
        <end position="38"/>
    </location>
</feature>
<evidence type="ECO:0000313" key="3">
    <source>
        <dbReference type="Proteomes" id="UP000177925"/>
    </source>
</evidence>
<organism evidence="2 3">
    <name type="scientific">Candidatus Muproteobacteria bacterium RBG_16_64_11</name>
    <dbReference type="NCBI Taxonomy" id="1817758"/>
    <lineage>
        <taxon>Bacteria</taxon>
        <taxon>Pseudomonadati</taxon>
        <taxon>Pseudomonadota</taxon>
        <taxon>Candidatus Muproteobacteria</taxon>
    </lineage>
</organism>
<dbReference type="STRING" id="1817758.A2150_01265"/>
<reference evidence="2 3" key="1">
    <citation type="journal article" date="2016" name="Nat. Commun.">
        <title>Thousands of microbial genomes shed light on interconnected biogeochemical processes in an aquifer system.</title>
        <authorList>
            <person name="Anantharaman K."/>
            <person name="Brown C.T."/>
            <person name="Hug L.A."/>
            <person name="Sharon I."/>
            <person name="Castelle C.J."/>
            <person name="Probst A.J."/>
            <person name="Thomas B.C."/>
            <person name="Singh A."/>
            <person name="Wilkins M.J."/>
            <person name="Karaoz U."/>
            <person name="Brodie E.L."/>
            <person name="Williams K.H."/>
            <person name="Hubbard S.S."/>
            <person name="Banfield J.F."/>
        </authorList>
    </citation>
    <scope>NUCLEOTIDE SEQUENCE [LARGE SCALE GENOMIC DNA]</scope>
</reference>
<protein>
    <recommendedName>
        <fullName evidence="1">Putative zinc-finger domain-containing protein</fullName>
    </recommendedName>
</protein>
<evidence type="ECO:0000259" key="1">
    <source>
        <dbReference type="Pfam" id="PF13490"/>
    </source>
</evidence>